<dbReference type="EMBL" id="CAJFCW020000001">
    <property type="protein sequence ID" value="CAG9079822.1"/>
    <property type="molecule type" value="Genomic_DNA"/>
</dbReference>
<dbReference type="AlphaFoldDB" id="A0A811JRI6"/>
<feature type="region of interest" description="Disordered" evidence="2">
    <location>
        <begin position="119"/>
        <end position="149"/>
    </location>
</feature>
<feature type="coiled-coil region" evidence="1">
    <location>
        <begin position="23"/>
        <end position="50"/>
    </location>
</feature>
<sequence length="199" mass="22748">MAFTGQGKRPFEQLSVEEIEPYVRRKKGDSDRAKKRLENLNEEEQNVLRTCINSRERKRMHDLNDALDDLRSVLPQQQVPTARKLSKISTIILATNYIRQLAEHSRCLMEELKQNGIELPPEPKLVHSTPSRSQTPSIKSDSPKPQFTPTVAPNLPLPFATVNPVSLWLSLSQMSRVTCMKMINPAANCQCHQCFMKIR</sequence>
<dbReference type="PANTHER" id="PTHR19290">
    <property type="entry name" value="BASIC HELIX-LOOP-HELIX PROTEIN NEUROGENIN-RELATED"/>
    <property type="match status" value="1"/>
</dbReference>
<organism evidence="4 5">
    <name type="scientific">Bursaphelenchus okinawaensis</name>
    <dbReference type="NCBI Taxonomy" id="465554"/>
    <lineage>
        <taxon>Eukaryota</taxon>
        <taxon>Metazoa</taxon>
        <taxon>Ecdysozoa</taxon>
        <taxon>Nematoda</taxon>
        <taxon>Chromadorea</taxon>
        <taxon>Rhabditida</taxon>
        <taxon>Tylenchina</taxon>
        <taxon>Tylenchomorpha</taxon>
        <taxon>Aphelenchoidea</taxon>
        <taxon>Aphelenchoididae</taxon>
        <taxon>Bursaphelenchus</taxon>
    </lineage>
</organism>
<dbReference type="GO" id="GO:0061564">
    <property type="term" value="P:axon development"/>
    <property type="evidence" value="ECO:0007669"/>
    <property type="project" value="TreeGrafter"/>
</dbReference>
<dbReference type="InterPro" id="IPR050359">
    <property type="entry name" value="bHLH_transcription_factors"/>
</dbReference>
<dbReference type="GO" id="GO:0070888">
    <property type="term" value="F:E-box binding"/>
    <property type="evidence" value="ECO:0007669"/>
    <property type="project" value="TreeGrafter"/>
</dbReference>
<keyword evidence="1" id="KW-0175">Coiled coil</keyword>
<proteinExistence type="predicted"/>
<evidence type="ECO:0000259" key="3">
    <source>
        <dbReference type="PROSITE" id="PS50888"/>
    </source>
</evidence>
<dbReference type="GO" id="GO:0046983">
    <property type="term" value="F:protein dimerization activity"/>
    <property type="evidence" value="ECO:0007669"/>
    <property type="project" value="InterPro"/>
</dbReference>
<name>A0A811JRI6_9BILA</name>
<comment type="caution">
    <text evidence="4">The sequence shown here is derived from an EMBL/GenBank/DDBJ whole genome shotgun (WGS) entry which is preliminary data.</text>
</comment>
<protein>
    <recommendedName>
        <fullName evidence="3">BHLH domain-containing protein</fullName>
    </recommendedName>
</protein>
<dbReference type="GO" id="GO:0005634">
    <property type="term" value="C:nucleus"/>
    <property type="evidence" value="ECO:0007669"/>
    <property type="project" value="TreeGrafter"/>
</dbReference>
<evidence type="ECO:0000256" key="1">
    <source>
        <dbReference type="SAM" id="Coils"/>
    </source>
</evidence>
<gene>
    <name evidence="4" type="ORF">BOKJ2_LOCUS605</name>
</gene>
<reference evidence="4" key="1">
    <citation type="submission" date="2020-09" db="EMBL/GenBank/DDBJ databases">
        <authorList>
            <person name="Kikuchi T."/>
        </authorList>
    </citation>
    <scope>NUCLEOTIDE SEQUENCE</scope>
    <source>
        <strain evidence="4">SH1</strain>
    </source>
</reference>
<feature type="compositionally biased region" description="Polar residues" evidence="2">
    <location>
        <begin position="128"/>
        <end position="149"/>
    </location>
</feature>
<dbReference type="GO" id="GO:0000981">
    <property type="term" value="F:DNA-binding transcription factor activity, RNA polymerase II-specific"/>
    <property type="evidence" value="ECO:0007669"/>
    <property type="project" value="TreeGrafter"/>
</dbReference>
<dbReference type="Proteomes" id="UP000783686">
    <property type="component" value="Unassembled WGS sequence"/>
</dbReference>
<dbReference type="OrthoDB" id="10011855at2759"/>
<dbReference type="Pfam" id="PF00010">
    <property type="entry name" value="HLH"/>
    <property type="match status" value="1"/>
</dbReference>
<accession>A0A811JRI6</accession>
<evidence type="ECO:0000313" key="5">
    <source>
        <dbReference type="Proteomes" id="UP000614601"/>
    </source>
</evidence>
<evidence type="ECO:0000313" key="4">
    <source>
        <dbReference type="EMBL" id="CAD5205921.1"/>
    </source>
</evidence>
<dbReference type="Proteomes" id="UP000614601">
    <property type="component" value="Unassembled WGS sequence"/>
</dbReference>
<dbReference type="SUPFAM" id="SSF47459">
    <property type="entry name" value="HLH, helix-loop-helix DNA-binding domain"/>
    <property type="match status" value="1"/>
</dbReference>
<dbReference type="PANTHER" id="PTHR19290:SF164">
    <property type="entry name" value="BHLH DOMAIN-CONTAINING PROTEIN"/>
    <property type="match status" value="1"/>
</dbReference>
<dbReference type="SMART" id="SM00353">
    <property type="entry name" value="HLH"/>
    <property type="match status" value="1"/>
</dbReference>
<dbReference type="InterPro" id="IPR036638">
    <property type="entry name" value="HLH_DNA-bd_sf"/>
</dbReference>
<evidence type="ECO:0000256" key="2">
    <source>
        <dbReference type="SAM" id="MobiDB-lite"/>
    </source>
</evidence>
<keyword evidence="5" id="KW-1185">Reference proteome</keyword>
<dbReference type="EMBL" id="CAJFDH010000001">
    <property type="protein sequence ID" value="CAD5205921.1"/>
    <property type="molecule type" value="Genomic_DNA"/>
</dbReference>
<dbReference type="GO" id="GO:0007423">
    <property type="term" value="P:sensory organ development"/>
    <property type="evidence" value="ECO:0007669"/>
    <property type="project" value="TreeGrafter"/>
</dbReference>
<feature type="domain" description="BHLH" evidence="3">
    <location>
        <begin position="47"/>
        <end position="101"/>
    </location>
</feature>
<dbReference type="Gene3D" id="4.10.280.10">
    <property type="entry name" value="Helix-loop-helix DNA-binding domain"/>
    <property type="match status" value="1"/>
</dbReference>
<dbReference type="InterPro" id="IPR011598">
    <property type="entry name" value="bHLH_dom"/>
</dbReference>
<dbReference type="PROSITE" id="PS50888">
    <property type="entry name" value="BHLH"/>
    <property type="match status" value="1"/>
</dbReference>
<dbReference type="GO" id="GO:0045944">
    <property type="term" value="P:positive regulation of transcription by RNA polymerase II"/>
    <property type="evidence" value="ECO:0007669"/>
    <property type="project" value="TreeGrafter"/>
</dbReference>